<reference evidence="5" key="1">
    <citation type="submission" date="2020-02" db="EMBL/GenBank/DDBJ databases">
        <authorList>
            <person name="Palmer J.M."/>
        </authorList>
    </citation>
    <scope>NUCLEOTIDE SEQUENCE</scope>
    <source>
        <strain evidence="5">EPUS1.4</strain>
        <tissue evidence="5">Thallus</tissue>
    </source>
</reference>
<evidence type="ECO:0000313" key="6">
    <source>
        <dbReference type="Proteomes" id="UP000606974"/>
    </source>
</evidence>
<evidence type="ECO:0000313" key="5">
    <source>
        <dbReference type="EMBL" id="KAF7511054.1"/>
    </source>
</evidence>
<keyword evidence="4" id="KW-0472">Membrane</keyword>
<organism evidence="5 6">
    <name type="scientific">Endocarpon pusillum</name>
    <dbReference type="NCBI Taxonomy" id="364733"/>
    <lineage>
        <taxon>Eukaryota</taxon>
        <taxon>Fungi</taxon>
        <taxon>Dikarya</taxon>
        <taxon>Ascomycota</taxon>
        <taxon>Pezizomycotina</taxon>
        <taxon>Eurotiomycetes</taxon>
        <taxon>Chaetothyriomycetidae</taxon>
        <taxon>Verrucariales</taxon>
        <taxon>Verrucariaceae</taxon>
        <taxon>Endocarpon</taxon>
    </lineage>
</organism>
<keyword evidence="2" id="KW-0812">Transmembrane</keyword>
<proteinExistence type="predicted"/>
<dbReference type="EMBL" id="JAACFV010000024">
    <property type="protein sequence ID" value="KAF7511054.1"/>
    <property type="molecule type" value="Genomic_DNA"/>
</dbReference>
<name>A0A8H7APB4_9EURO</name>
<comment type="subcellular location">
    <subcellularLocation>
        <location evidence="1">Membrane</location>
        <topology evidence="1">Multi-pass membrane protein</topology>
    </subcellularLocation>
</comment>
<evidence type="ECO:0000256" key="4">
    <source>
        <dbReference type="ARBA" id="ARBA00023136"/>
    </source>
</evidence>
<protein>
    <submittedName>
        <fullName evidence="5">Uncharacterized protein</fullName>
    </submittedName>
</protein>
<dbReference type="Proteomes" id="UP000606974">
    <property type="component" value="Unassembled WGS sequence"/>
</dbReference>
<evidence type="ECO:0000256" key="3">
    <source>
        <dbReference type="ARBA" id="ARBA00022989"/>
    </source>
</evidence>
<gene>
    <name evidence="5" type="ORF">GJ744_005600</name>
</gene>
<accession>A0A8H7APB4</accession>
<keyword evidence="3" id="KW-1133">Transmembrane helix</keyword>
<dbReference type="GO" id="GO:0016020">
    <property type="term" value="C:membrane"/>
    <property type="evidence" value="ECO:0007669"/>
    <property type="project" value="UniProtKB-SubCell"/>
</dbReference>
<dbReference type="OrthoDB" id="5384040at2759"/>
<dbReference type="InterPro" id="IPR007568">
    <property type="entry name" value="RTA1"/>
</dbReference>
<evidence type="ECO:0000256" key="2">
    <source>
        <dbReference type="ARBA" id="ARBA00022692"/>
    </source>
</evidence>
<sequence>MDAVLTVKLILRSFQAIRHLPSLVSVDAYLTSSKGAGLPGGMVVMGWYFCLAVTAQKNEAWATAQSLLGPSRTTMDQCLLSFLVQAAGALMANDQDAPEIVKQGLHAYMGGIGLQQFIIFIYTSMAIRFQTKVKEQ</sequence>
<dbReference type="Pfam" id="PF04479">
    <property type="entry name" value="RTA1"/>
    <property type="match status" value="1"/>
</dbReference>
<keyword evidence="6" id="KW-1185">Reference proteome</keyword>
<comment type="caution">
    <text evidence="5">The sequence shown here is derived from an EMBL/GenBank/DDBJ whole genome shotgun (WGS) entry which is preliminary data.</text>
</comment>
<dbReference type="AlphaFoldDB" id="A0A8H7APB4"/>
<evidence type="ECO:0000256" key="1">
    <source>
        <dbReference type="ARBA" id="ARBA00004141"/>
    </source>
</evidence>